<feature type="chain" id="PRO_5042903269" description="Lipoprotein" evidence="2">
    <location>
        <begin position="22"/>
        <end position="91"/>
    </location>
</feature>
<keyword evidence="2" id="KW-0732">Signal</keyword>
<dbReference type="EMBL" id="NCTK01000001">
    <property type="protein sequence ID" value="OYQ12321.1"/>
    <property type="molecule type" value="Genomic_DNA"/>
</dbReference>
<proteinExistence type="predicted"/>
<comment type="caution">
    <text evidence="3">The sequence shown here is derived from an EMBL/GenBank/DDBJ whole genome shotgun (WGS) entry which is preliminary data.</text>
</comment>
<evidence type="ECO:0000256" key="2">
    <source>
        <dbReference type="SAM" id="SignalP"/>
    </source>
</evidence>
<evidence type="ECO:0000313" key="3">
    <source>
        <dbReference type="EMBL" id="OYQ12321.1"/>
    </source>
</evidence>
<dbReference type="PROSITE" id="PS51257">
    <property type="entry name" value="PROKAR_LIPOPROTEIN"/>
    <property type="match status" value="1"/>
</dbReference>
<protein>
    <recommendedName>
        <fullName evidence="5">Lipoprotein</fullName>
    </recommendedName>
</protein>
<reference evidence="3 4" key="1">
    <citation type="submission" date="2017-04" db="EMBL/GenBank/DDBJ databases">
        <title>Genome Announcement: Closed genomes of Ralstonia solanacearum strains K60, UW551, and UW700.</title>
        <authorList>
            <person name="Hayes M."/>
            <person name="Macintyre A.M."/>
            <person name="Allen C."/>
        </authorList>
    </citation>
    <scope>NUCLEOTIDE SEQUENCE [LARGE SCALE GENOMIC DNA]</scope>
    <source>
        <strain evidence="3 4">UW25</strain>
    </source>
</reference>
<organism evidence="3 4">
    <name type="scientific">Ralstonia solanacearum K60</name>
    <dbReference type="NCBI Taxonomy" id="1091042"/>
    <lineage>
        <taxon>Bacteria</taxon>
        <taxon>Pseudomonadati</taxon>
        <taxon>Pseudomonadota</taxon>
        <taxon>Betaproteobacteria</taxon>
        <taxon>Burkholderiales</taxon>
        <taxon>Burkholderiaceae</taxon>
        <taxon>Ralstonia</taxon>
        <taxon>Ralstonia solanacearum species complex</taxon>
    </lineage>
</organism>
<dbReference type="RefSeq" id="WP_003268745.1">
    <property type="nucleotide sequence ID" value="NZ_NCTK01000001.1"/>
</dbReference>
<gene>
    <name evidence="3" type="ORF">B7R77_02990</name>
</gene>
<evidence type="ECO:0000256" key="1">
    <source>
        <dbReference type="SAM" id="MobiDB-lite"/>
    </source>
</evidence>
<name>A0AAP8D395_RALSL</name>
<feature type="signal peptide" evidence="2">
    <location>
        <begin position="1"/>
        <end position="21"/>
    </location>
</feature>
<sequence>MKGFGNRIGLMAAAATLSACAMGAMDNVEMAKAVPTAPAVSVAKRKRQLRAFAVKHTIAQIRRQGWTVAHGKRLAAKARNRRRNKRAHGGC</sequence>
<evidence type="ECO:0008006" key="5">
    <source>
        <dbReference type="Google" id="ProtNLM"/>
    </source>
</evidence>
<dbReference type="Proteomes" id="UP000216164">
    <property type="component" value="Unassembled WGS sequence"/>
</dbReference>
<dbReference type="AlphaFoldDB" id="A0AAP8D395"/>
<feature type="region of interest" description="Disordered" evidence="1">
    <location>
        <begin position="72"/>
        <end position="91"/>
    </location>
</feature>
<evidence type="ECO:0000313" key="4">
    <source>
        <dbReference type="Proteomes" id="UP000216164"/>
    </source>
</evidence>
<accession>A0AAP8D395</accession>